<protein>
    <submittedName>
        <fullName evidence="1">Uncharacterized protein</fullName>
    </submittedName>
</protein>
<dbReference type="AlphaFoldDB" id="A0AAW6BIT4"/>
<evidence type="ECO:0000313" key="1">
    <source>
        <dbReference type="EMBL" id="MDB6371775.1"/>
    </source>
</evidence>
<proteinExistence type="predicted"/>
<gene>
    <name evidence="1" type="ORF">PH362_07360</name>
</gene>
<sequence length="117" mass="12829">MTGVSECSQQRGNLKDNGYICHKFVVQITGVTAMRLELQNLAKMSPAQERAFIAIFDAQLANDDGSEARAHLNAGEPIYYAEFDTPAGMVIKEYPGGRRELVSFMSGTEQVVGVLEE</sequence>
<organism evidence="1 2">
    <name type="scientific">Photorhabdus bodei</name>
    <dbReference type="NCBI Taxonomy" id="2029681"/>
    <lineage>
        <taxon>Bacteria</taxon>
        <taxon>Pseudomonadati</taxon>
        <taxon>Pseudomonadota</taxon>
        <taxon>Gammaproteobacteria</taxon>
        <taxon>Enterobacterales</taxon>
        <taxon>Morganellaceae</taxon>
        <taxon>Photorhabdus</taxon>
    </lineage>
</organism>
<reference evidence="1" key="1">
    <citation type="submission" date="2023-01" db="EMBL/GenBank/DDBJ databases">
        <title>Genome sequencing of Photorhabdus bodei 09-20.</title>
        <authorList>
            <person name="Kalindamar S."/>
            <person name="Kumru S."/>
        </authorList>
    </citation>
    <scope>NUCLEOTIDE SEQUENCE</scope>
    <source>
        <strain evidence="1">09-20</strain>
    </source>
</reference>
<accession>A0AAW6BIT4</accession>
<name>A0AAW6BIT4_9GAMM</name>
<dbReference type="RefSeq" id="WP_271866048.1">
    <property type="nucleotide sequence ID" value="NZ_JAQMFO010000007.1"/>
</dbReference>
<dbReference type="Proteomes" id="UP001212996">
    <property type="component" value="Unassembled WGS sequence"/>
</dbReference>
<comment type="caution">
    <text evidence="1">The sequence shown here is derived from an EMBL/GenBank/DDBJ whole genome shotgun (WGS) entry which is preliminary data.</text>
</comment>
<dbReference type="EMBL" id="JAQMFO010000007">
    <property type="protein sequence ID" value="MDB6371775.1"/>
    <property type="molecule type" value="Genomic_DNA"/>
</dbReference>
<evidence type="ECO:0000313" key="2">
    <source>
        <dbReference type="Proteomes" id="UP001212996"/>
    </source>
</evidence>